<keyword evidence="4" id="KW-1133">Transmembrane helix</keyword>
<evidence type="ECO:0000313" key="6">
    <source>
        <dbReference type="Proteomes" id="UP000566324"/>
    </source>
</evidence>
<dbReference type="PANTHER" id="PTHR32347:SF23">
    <property type="entry name" value="BLL5650 PROTEIN"/>
    <property type="match status" value="1"/>
</dbReference>
<keyword evidence="4" id="KW-0812">Transmembrane</keyword>
<gene>
    <name evidence="5" type="ORF">GGQ98_001198</name>
</gene>
<dbReference type="SUPFAM" id="SSF111369">
    <property type="entry name" value="HlyD-like secretion proteins"/>
    <property type="match status" value="1"/>
</dbReference>
<dbReference type="GO" id="GO:0030313">
    <property type="term" value="C:cell envelope"/>
    <property type="evidence" value="ECO:0007669"/>
    <property type="project" value="UniProtKB-SubCell"/>
</dbReference>
<dbReference type="EMBL" id="JACHNZ010000011">
    <property type="protein sequence ID" value="MBB4631586.1"/>
    <property type="molecule type" value="Genomic_DNA"/>
</dbReference>
<organism evidence="5 6">
    <name type="scientific">Sphingosinicella soli</name>
    <dbReference type="NCBI Taxonomy" id="333708"/>
    <lineage>
        <taxon>Bacteria</taxon>
        <taxon>Pseudomonadati</taxon>
        <taxon>Pseudomonadota</taxon>
        <taxon>Alphaproteobacteria</taxon>
        <taxon>Sphingomonadales</taxon>
        <taxon>Sphingosinicellaceae</taxon>
        <taxon>Sphingosinicella</taxon>
    </lineage>
</organism>
<comment type="subcellular location">
    <subcellularLocation>
        <location evidence="1">Cell envelope</location>
    </subcellularLocation>
</comment>
<keyword evidence="2" id="KW-0175">Coiled coil</keyword>
<dbReference type="AlphaFoldDB" id="A0A7W7B041"/>
<accession>A0A7W7B041</accession>
<evidence type="ECO:0000256" key="1">
    <source>
        <dbReference type="ARBA" id="ARBA00004196"/>
    </source>
</evidence>
<dbReference type="RefSeq" id="WP_184066558.1">
    <property type="nucleotide sequence ID" value="NZ_JACHNZ010000011.1"/>
</dbReference>
<dbReference type="Proteomes" id="UP000566324">
    <property type="component" value="Unassembled WGS sequence"/>
</dbReference>
<feature type="compositionally biased region" description="Acidic residues" evidence="3">
    <location>
        <begin position="1"/>
        <end position="11"/>
    </location>
</feature>
<dbReference type="Gene3D" id="2.40.50.100">
    <property type="match status" value="1"/>
</dbReference>
<dbReference type="InterPro" id="IPR050465">
    <property type="entry name" value="UPF0194_transport"/>
</dbReference>
<evidence type="ECO:0000313" key="5">
    <source>
        <dbReference type="EMBL" id="MBB4631586.1"/>
    </source>
</evidence>
<sequence length="419" mass="46747">MSDNVTNDDESSQSKESMRAISGAGMDRRVEGKKKPWRIMAIAGAVAVLAFLAFLLLDVADGRNLSVSADRVTISKVVRGKFEDFVPIRGRVTPLNTVYLDAIEGGRIERILVEDGAQLEEGDLIVELSNTTLQLDVTRNEAVVTEQLNNIRRIELELEQNRLSHKRNLIEINYQMSRLEKKFAREQKLMESRTISRVQLENTLDELEYYRNRRMVTLESQKTDARLQDAQLVFLTGAGARLERNLELSRKNLDALNVRAPVAGTLSGFNIEVGQSIAAGGRLGQVDDADDYKVVASIDEFYLDRIDIGQLAVFERGGKTYTLRVNKIYPQVKNGQFEADLVFSGQQPDGIRRGQTLQAKLTLGDPEDAVLVPNGPFLQDTGGNWIFVVAPDGGEAIRRNVRLARLIHREHGMGLADVV</sequence>
<dbReference type="PANTHER" id="PTHR32347">
    <property type="entry name" value="EFFLUX SYSTEM COMPONENT YKNX-RELATED"/>
    <property type="match status" value="1"/>
</dbReference>
<name>A0A7W7B041_9SPHN</name>
<feature type="region of interest" description="Disordered" evidence="3">
    <location>
        <begin position="1"/>
        <end position="29"/>
    </location>
</feature>
<reference evidence="5 6" key="1">
    <citation type="submission" date="2020-08" db="EMBL/GenBank/DDBJ databases">
        <title>Genomic Encyclopedia of Type Strains, Phase IV (KMG-IV): sequencing the most valuable type-strain genomes for metagenomic binning, comparative biology and taxonomic classification.</title>
        <authorList>
            <person name="Goeker M."/>
        </authorList>
    </citation>
    <scope>NUCLEOTIDE SEQUENCE [LARGE SCALE GENOMIC DNA]</scope>
    <source>
        <strain evidence="5 6">DSM 17328</strain>
    </source>
</reference>
<feature type="transmembrane region" description="Helical" evidence="4">
    <location>
        <begin position="37"/>
        <end position="57"/>
    </location>
</feature>
<dbReference type="Gene3D" id="1.10.287.470">
    <property type="entry name" value="Helix hairpin bin"/>
    <property type="match status" value="1"/>
</dbReference>
<evidence type="ECO:0000256" key="2">
    <source>
        <dbReference type="ARBA" id="ARBA00023054"/>
    </source>
</evidence>
<dbReference type="Gene3D" id="2.40.30.170">
    <property type="match status" value="1"/>
</dbReference>
<keyword evidence="4" id="KW-0472">Membrane</keyword>
<keyword evidence="6" id="KW-1185">Reference proteome</keyword>
<protein>
    <submittedName>
        <fullName evidence="5">HlyD family secretion protein</fullName>
    </submittedName>
</protein>
<comment type="caution">
    <text evidence="5">The sequence shown here is derived from an EMBL/GenBank/DDBJ whole genome shotgun (WGS) entry which is preliminary data.</text>
</comment>
<evidence type="ECO:0000256" key="3">
    <source>
        <dbReference type="SAM" id="MobiDB-lite"/>
    </source>
</evidence>
<evidence type="ECO:0000256" key="4">
    <source>
        <dbReference type="SAM" id="Phobius"/>
    </source>
</evidence>
<proteinExistence type="predicted"/>